<dbReference type="EMBL" id="LSLI01000002">
    <property type="protein sequence ID" value="KXS33773.1"/>
    <property type="molecule type" value="Genomic_DNA"/>
</dbReference>
<dbReference type="SUPFAM" id="SSF56059">
    <property type="entry name" value="Glutathione synthetase ATP-binding domain-like"/>
    <property type="match status" value="1"/>
</dbReference>
<dbReference type="Proteomes" id="UP000070578">
    <property type="component" value="Unassembled WGS sequence"/>
</dbReference>
<accession>A0A139BXW6</accession>
<dbReference type="PATRIC" id="fig|1796491.3.peg.176"/>
<gene>
    <name evidence="1" type="ORF">AWT59_0163</name>
</gene>
<reference evidence="1 2" key="2">
    <citation type="submission" date="2016-03" db="EMBL/GenBank/DDBJ databases">
        <title>New uncultured bacterium of the family Gallionellaceae from acid mine drainage: description and reconstruction of genome based on metagenomic analysis of microbial community.</title>
        <authorList>
            <person name="Kadnikov V."/>
            <person name="Ivasenko D."/>
            <person name="Beletsky A."/>
            <person name="Mardanov A."/>
            <person name="Danilova E."/>
            <person name="Pimenov N."/>
            <person name="Karnachuk O."/>
            <person name="Ravin N."/>
        </authorList>
    </citation>
    <scope>NUCLEOTIDE SEQUENCE [LARGE SCALE GENOMIC DNA]</scope>
    <source>
        <strain evidence="1">ShG14-8</strain>
    </source>
</reference>
<evidence type="ECO:0000313" key="1">
    <source>
        <dbReference type="EMBL" id="KXS33773.1"/>
    </source>
</evidence>
<dbReference type="AlphaFoldDB" id="A0A139BXW6"/>
<organism evidence="1 2">
    <name type="scientific">Candidatus Gallionella acididurans</name>
    <dbReference type="NCBI Taxonomy" id="1796491"/>
    <lineage>
        <taxon>Bacteria</taxon>
        <taxon>Pseudomonadati</taxon>
        <taxon>Pseudomonadota</taxon>
        <taxon>Betaproteobacteria</taxon>
        <taxon>Nitrosomonadales</taxon>
        <taxon>Gallionellaceae</taxon>
        <taxon>Gallionella</taxon>
    </lineage>
</organism>
<proteinExistence type="predicted"/>
<sequence length="409" mass="45056">MDHPDLPACHAFIGPAALMKMACAGTNLTPLGEELLSRASAGPAASSADALLDLSTILQLSGNREIALSVQNEVLRLKQLYHLPAPRGTASIRLLALMTPGDLMTNMPLDFLLEDSDIALDILYVAPHLPFPDTVPDHDVLLVAIGESDQTCPLLEQLGVMLKHWHRPVLNQADRITWLSRDRIFTLLSELPGVVMPATVRVARAILEDIGNNSVPVQNYLSDAAFPLIVRPVGSHAGHGLERIDGPADLPGYLNNIPGEMFYISRFIDYSDPDGQFRKYRVVLIEGKPYAAHMGVSSHWMIHYVNAGMSESAAKRAEEAHFMAEFDTTFAQRHATALQAIHQRTQLDYLVLDCAETQDGKLLLFEVDNSAVVHTMDPADLYPYKQPQMRKVFDAFRDLLVHASAQSLA</sequence>
<evidence type="ECO:0000313" key="2">
    <source>
        <dbReference type="Proteomes" id="UP000070578"/>
    </source>
</evidence>
<name>A0A139BXW6_9PROT</name>
<reference evidence="1 2" key="1">
    <citation type="submission" date="2016-02" db="EMBL/GenBank/DDBJ databases">
        <authorList>
            <person name="Wen L."/>
            <person name="He K."/>
            <person name="Yang H."/>
        </authorList>
    </citation>
    <scope>NUCLEOTIDE SEQUENCE [LARGE SCALE GENOMIC DNA]</scope>
    <source>
        <strain evidence="1">ShG14-8</strain>
    </source>
</reference>
<protein>
    <submittedName>
        <fullName evidence="1">Glutathione synthase</fullName>
    </submittedName>
</protein>
<comment type="caution">
    <text evidence="1">The sequence shown here is derived from an EMBL/GenBank/DDBJ whole genome shotgun (WGS) entry which is preliminary data.</text>
</comment>